<dbReference type="InParanoid" id="F5Y8G2"/>
<dbReference type="RefSeq" id="WP_015712211.1">
    <property type="nucleotide sequence ID" value="NC_015577.1"/>
</dbReference>
<evidence type="ECO:0000256" key="10">
    <source>
        <dbReference type="ARBA" id="ARBA00023239"/>
    </source>
</evidence>
<evidence type="ECO:0000313" key="13">
    <source>
        <dbReference type="EMBL" id="AEF80209.1"/>
    </source>
</evidence>
<evidence type="ECO:0000256" key="6">
    <source>
        <dbReference type="ARBA" id="ARBA00022485"/>
    </source>
</evidence>
<dbReference type="AlphaFoldDB" id="F5Y8G2"/>
<comment type="catalytic activity">
    <reaction evidence="11">
        <text>L-serine = pyruvate + NH4(+)</text>
        <dbReference type="Rhea" id="RHEA:19169"/>
        <dbReference type="ChEBI" id="CHEBI:15361"/>
        <dbReference type="ChEBI" id="CHEBI:28938"/>
        <dbReference type="ChEBI" id="CHEBI:33384"/>
        <dbReference type="EC" id="4.3.1.17"/>
    </reaction>
</comment>
<evidence type="ECO:0000256" key="5">
    <source>
        <dbReference type="ARBA" id="ARBA00022432"/>
    </source>
</evidence>
<evidence type="ECO:0000256" key="7">
    <source>
        <dbReference type="ARBA" id="ARBA00022723"/>
    </source>
</evidence>
<dbReference type="HOGENOM" id="CLU_022305_2_0_12"/>
<dbReference type="EC" id="4.3.1.17" evidence="4"/>
<organism evidence="13 14">
    <name type="scientific">Leadbettera azotonutricia (strain ATCC BAA-888 / DSM 13862 / ZAS-9)</name>
    <name type="common">Treponema azotonutricium</name>
    <dbReference type="NCBI Taxonomy" id="545695"/>
    <lineage>
        <taxon>Bacteria</taxon>
        <taxon>Pseudomonadati</taxon>
        <taxon>Spirochaetota</taxon>
        <taxon>Spirochaetia</taxon>
        <taxon>Spirochaetales</taxon>
        <taxon>Breznakiellaceae</taxon>
        <taxon>Leadbettera</taxon>
    </lineage>
</organism>
<evidence type="ECO:0000256" key="11">
    <source>
        <dbReference type="ARBA" id="ARBA00049406"/>
    </source>
</evidence>
<keyword evidence="10 13" id="KW-0456">Lyase</keyword>
<proteinExistence type="inferred from homology"/>
<dbReference type="OrthoDB" id="9805537at2"/>
<keyword evidence="6" id="KW-0004">4Fe-4S</keyword>
<dbReference type="FunCoup" id="F5Y8G2">
    <property type="interactions" value="142"/>
</dbReference>
<dbReference type="EMBL" id="CP001841">
    <property type="protein sequence ID" value="AEF80209.1"/>
    <property type="molecule type" value="Genomic_DNA"/>
</dbReference>
<dbReference type="GO" id="GO:0046872">
    <property type="term" value="F:metal ion binding"/>
    <property type="evidence" value="ECO:0007669"/>
    <property type="project" value="UniProtKB-KW"/>
</dbReference>
<evidence type="ECO:0000256" key="2">
    <source>
        <dbReference type="ARBA" id="ARBA00004742"/>
    </source>
</evidence>
<keyword evidence="8" id="KW-0408">Iron</keyword>
<evidence type="ECO:0000313" key="14">
    <source>
        <dbReference type="Proteomes" id="UP000009222"/>
    </source>
</evidence>
<dbReference type="GO" id="GO:0051539">
    <property type="term" value="F:4 iron, 4 sulfur cluster binding"/>
    <property type="evidence" value="ECO:0007669"/>
    <property type="project" value="UniProtKB-KW"/>
</dbReference>
<protein>
    <recommendedName>
        <fullName evidence="4">L-serine ammonia-lyase</fullName>
        <ecNumber evidence="4">4.3.1.17</ecNumber>
    </recommendedName>
</protein>
<evidence type="ECO:0000259" key="12">
    <source>
        <dbReference type="Pfam" id="PF03313"/>
    </source>
</evidence>
<evidence type="ECO:0000256" key="8">
    <source>
        <dbReference type="ARBA" id="ARBA00023004"/>
    </source>
</evidence>
<gene>
    <name evidence="13" type="primary">sdaAA</name>
    <name evidence="13" type="ordered locus">TREAZ_3358</name>
</gene>
<dbReference type="Pfam" id="PF03313">
    <property type="entry name" value="SDH_alpha"/>
    <property type="match status" value="1"/>
</dbReference>
<keyword evidence="5" id="KW-0312">Gluconeogenesis</keyword>
<reference evidence="14" key="1">
    <citation type="submission" date="2009-12" db="EMBL/GenBank/DDBJ databases">
        <title>Complete sequence of Treponema azotonutricium strain ZAS-9.</title>
        <authorList>
            <person name="Tetu S.G."/>
            <person name="Matson E."/>
            <person name="Ren Q."/>
            <person name="Seshadri R."/>
            <person name="Elbourne L."/>
            <person name="Hassan K.A."/>
            <person name="Durkin A."/>
            <person name="Radune D."/>
            <person name="Mohamoud Y."/>
            <person name="Shay R."/>
            <person name="Jin S."/>
            <person name="Zhang X."/>
            <person name="Lucey K."/>
            <person name="Ballor N.R."/>
            <person name="Ottesen E."/>
            <person name="Rosenthal R."/>
            <person name="Allen A."/>
            <person name="Leadbetter J.R."/>
            <person name="Paulsen I.T."/>
        </authorList>
    </citation>
    <scope>NUCLEOTIDE SEQUENCE [LARGE SCALE GENOMIC DNA]</scope>
    <source>
        <strain evidence="14">ATCC BAA-888 / DSM 13862 / ZAS-9</strain>
    </source>
</reference>
<keyword evidence="7" id="KW-0479">Metal-binding</keyword>
<sequence>MKYRFNSFTELSQILEEEKIPAPRYMIKREMFISGSSEEAVIKELDRRIEVTRQALIKGLEHPQHSRSGLTKGAANAFTSAERGLVGDALFRRAVAYSLAINEVNACGGKVVSFPTAGSSGIVPGVIWAWHDCKRGAGAVPQKPHRFSLPVAKPLSPPYTAELREAFLISGLVGILISQGATLAGSEGGCQAECGSAGAMAACAVSWLEGLPLDKCFSAAALSLKNSLGLACDPVAGLVEVPCVKRNAFVAVNALTAADMTLAGIESVIPFDEVVWAMKQIGDSIPLAIKETAMGGLALTPTGKAFKERTRGVL</sequence>
<evidence type="ECO:0000256" key="4">
    <source>
        <dbReference type="ARBA" id="ARBA00012093"/>
    </source>
</evidence>
<dbReference type="GO" id="GO:0006094">
    <property type="term" value="P:gluconeogenesis"/>
    <property type="evidence" value="ECO:0007669"/>
    <property type="project" value="UniProtKB-KW"/>
</dbReference>
<comment type="cofactor">
    <cofactor evidence="1">
        <name>[4Fe-4S] cluster</name>
        <dbReference type="ChEBI" id="CHEBI:49883"/>
    </cofactor>
</comment>
<feature type="domain" description="Serine dehydratase-like alpha subunit" evidence="12">
    <location>
        <begin position="20"/>
        <end position="298"/>
    </location>
</feature>
<dbReference type="STRING" id="545695.TREAZ_3358"/>
<reference evidence="13 14" key="2">
    <citation type="journal article" date="2011" name="ISME J.">
        <title>RNA-seq reveals cooperative metabolic interactions between two termite-gut spirochete species in co-culture.</title>
        <authorList>
            <person name="Rosenthal A.Z."/>
            <person name="Matson E.G."/>
            <person name="Eldar A."/>
            <person name="Leadbetter J.R."/>
        </authorList>
    </citation>
    <scope>NUCLEOTIDE SEQUENCE [LARGE SCALE GENOMIC DNA]</scope>
    <source>
        <strain evidence="14">ATCC BAA-888 / DSM 13862 / ZAS-9</strain>
    </source>
</reference>
<name>F5Y8G2_LEAAZ</name>
<comment type="pathway">
    <text evidence="2">Carbohydrate biosynthesis; gluconeogenesis.</text>
</comment>
<evidence type="ECO:0000256" key="9">
    <source>
        <dbReference type="ARBA" id="ARBA00023014"/>
    </source>
</evidence>
<dbReference type="Proteomes" id="UP000009222">
    <property type="component" value="Chromosome"/>
</dbReference>
<dbReference type="eggNOG" id="COG1760">
    <property type="taxonomic scope" value="Bacteria"/>
</dbReference>
<dbReference type="InterPro" id="IPR051318">
    <property type="entry name" value="Fe-S_L-Ser"/>
</dbReference>
<comment type="similarity">
    <text evidence="3">Belongs to the iron-sulfur dependent L-serine dehydratase family.</text>
</comment>
<dbReference type="GO" id="GO:0003941">
    <property type="term" value="F:L-serine ammonia-lyase activity"/>
    <property type="evidence" value="ECO:0007669"/>
    <property type="project" value="UniProtKB-EC"/>
</dbReference>
<dbReference type="KEGG" id="taz:TREAZ_3358"/>
<dbReference type="PANTHER" id="PTHR30182:SF1">
    <property type="entry name" value="L-SERINE DEHYDRATASE 1"/>
    <property type="match status" value="1"/>
</dbReference>
<keyword evidence="9" id="KW-0411">Iron-sulfur</keyword>
<keyword evidence="14" id="KW-1185">Reference proteome</keyword>
<dbReference type="InterPro" id="IPR005130">
    <property type="entry name" value="Ser_deHydtase-like_asu"/>
</dbReference>
<evidence type="ECO:0000256" key="1">
    <source>
        <dbReference type="ARBA" id="ARBA00001966"/>
    </source>
</evidence>
<dbReference type="PANTHER" id="PTHR30182">
    <property type="entry name" value="L-SERINE DEHYDRATASE"/>
    <property type="match status" value="1"/>
</dbReference>
<evidence type="ECO:0000256" key="3">
    <source>
        <dbReference type="ARBA" id="ARBA00008636"/>
    </source>
</evidence>
<accession>F5Y8G2</accession>